<dbReference type="AlphaFoldDB" id="A0A895YEC0"/>
<dbReference type="GO" id="GO:0016491">
    <property type="term" value="F:oxidoreductase activity"/>
    <property type="evidence" value="ECO:0007669"/>
    <property type="project" value="UniProtKB-KW"/>
</dbReference>
<dbReference type="Gene3D" id="3.20.20.100">
    <property type="entry name" value="NADP-dependent oxidoreductase domain"/>
    <property type="match status" value="1"/>
</dbReference>
<evidence type="ECO:0000259" key="2">
    <source>
        <dbReference type="Pfam" id="PF00248"/>
    </source>
</evidence>
<evidence type="ECO:0000313" key="4">
    <source>
        <dbReference type="Proteomes" id="UP000662857"/>
    </source>
</evidence>
<dbReference type="InterPro" id="IPR050791">
    <property type="entry name" value="Aldo-Keto_reductase"/>
</dbReference>
<dbReference type="InterPro" id="IPR023210">
    <property type="entry name" value="NADP_OxRdtase_dom"/>
</dbReference>
<dbReference type="Pfam" id="PF00248">
    <property type="entry name" value="Aldo_ket_red"/>
    <property type="match status" value="1"/>
</dbReference>
<proteinExistence type="predicted"/>
<dbReference type="InterPro" id="IPR036812">
    <property type="entry name" value="NAD(P)_OxRdtase_dom_sf"/>
</dbReference>
<dbReference type="EMBL" id="CP070499">
    <property type="protein sequence ID" value="QSB15931.1"/>
    <property type="molecule type" value="Genomic_DNA"/>
</dbReference>
<organism evidence="3 4">
    <name type="scientific">Natronosporangium hydrolyticum</name>
    <dbReference type="NCBI Taxonomy" id="2811111"/>
    <lineage>
        <taxon>Bacteria</taxon>
        <taxon>Bacillati</taxon>
        <taxon>Actinomycetota</taxon>
        <taxon>Actinomycetes</taxon>
        <taxon>Micromonosporales</taxon>
        <taxon>Micromonosporaceae</taxon>
        <taxon>Natronosporangium</taxon>
    </lineage>
</organism>
<dbReference type="PANTHER" id="PTHR43625:SF40">
    <property type="entry name" value="ALDO-KETO REDUCTASE YAKC [NADP(+)]"/>
    <property type="match status" value="1"/>
</dbReference>
<accession>A0A895YEC0</accession>
<keyword evidence="4" id="KW-1185">Reference proteome</keyword>
<name>A0A895YEC0_9ACTN</name>
<dbReference type="InterPro" id="IPR020471">
    <property type="entry name" value="AKR"/>
</dbReference>
<dbReference type="Proteomes" id="UP000662857">
    <property type="component" value="Chromosome"/>
</dbReference>
<protein>
    <submittedName>
        <fullName evidence="3">Aldo/keto reductase</fullName>
    </submittedName>
</protein>
<dbReference type="PANTHER" id="PTHR43625">
    <property type="entry name" value="AFLATOXIN B1 ALDEHYDE REDUCTASE"/>
    <property type="match status" value="1"/>
</dbReference>
<sequence length="297" mass="31137">MRTVTLGSAGPVVPLQGLGCMRLTGAHPSADAAVKVIHRALDLGVTLLDTADLYGGGSNERLLAQALRGRREEALLCTKFGVVRTPDGLGVRGDAGYVHAAVDASLARLGVDVIDVYYLHDRDRTVPIEETVGAMAELVTAGKVRHLGLSNVAEDDIRAAHRVHPIAAVQAEWSLVGRSVEEVVPTCRALGIGVVAYCPQGAGGLNLDRPPPPRPPHIAGASATLAEVVRAVAEDRRVSPGQVALAWVQQRAEVWELPVVPIPGTSRTAHLEQNVAAVDLRLDPAELTALDGASQPG</sequence>
<dbReference type="KEGG" id="nhy:JQS43_06255"/>
<dbReference type="GO" id="GO:0005737">
    <property type="term" value="C:cytoplasm"/>
    <property type="evidence" value="ECO:0007669"/>
    <property type="project" value="TreeGrafter"/>
</dbReference>
<evidence type="ECO:0000256" key="1">
    <source>
        <dbReference type="ARBA" id="ARBA00023002"/>
    </source>
</evidence>
<keyword evidence="1" id="KW-0560">Oxidoreductase</keyword>
<dbReference type="RefSeq" id="WP_239678123.1">
    <property type="nucleotide sequence ID" value="NZ_CP070499.1"/>
</dbReference>
<feature type="domain" description="NADP-dependent oxidoreductase" evidence="2">
    <location>
        <begin position="17"/>
        <end position="293"/>
    </location>
</feature>
<gene>
    <name evidence="3" type="ORF">JQS43_06255</name>
</gene>
<dbReference type="PRINTS" id="PR00069">
    <property type="entry name" value="ALDKETRDTASE"/>
</dbReference>
<dbReference type="SUPFAM" id="SSF51430">
    <property type="entry name" value="NAD(P)-linked oxidoreductase"/>
    <property type="match status" value="1"/>
</dbReference>
<evidence type="ECO:0000313" key="3">
    <source>
        <dbReference type="EMBL" id="QSB15931.1"/>
    </source>
</evidence>
<reference evidence="3" key="1">
    <citation type="submission" date="2021-02" db="EMBL/GenBank/DDBJ databases">
        <title>Natrosporangium hydrolyticum gen. nov., sp. nov, a haloalkaliphilic actinobacterium from a soda solonchak soil.</title>
        <authorList>
            <person name="Sorokin D.Y."/>
            <person name="Khijniak T.V."/>
            <person name="Zakharycheva A.P."/>
            <person name="Boueva O.V."/>
            <person name="Ariskina E.V."/>
            <person name="Hahnke R.L."/>
            <person name="Bunk B."/>
            <person name="Sproer C."/>
            <person name="Schumann P."/>
            <person name="Evtushenko L.I."/>
            <person name="Kublanov I.V."/>
        </authorList>
    </citation>
    <scope>NUCLEOTIDE SEQUENCE</scope>
    <source>
        <strain evidence="3">DSM 106523</strain>
    </source>
</reference>